<accession>A0A0N5BI42</accession>
<sequence length="96" mass="11353">MISIFDVASRFHQIPLKEKSRFLTAFNSPWSVNKFTTTLMGLSGSPGTFQRVMDFIFRDIKYRLLIYIDDIIIFSNDEEEHIKTVSEFLHYIVNRD</sequence>
<keyword evidence="2" id="KW-1185">Reference proteome</keyword>
<dbReference type="InterPro" id="IPR051320">
    <property type="entry name" value="Viral_Replic_Matur_Polypro"/>
</dbReference>
<proteinExistence type="predicted"/>
<dbReference type="PANTHER" id="PTHR33064">
    <property type="entry name" value="POL PROTEIN"/>
    <property type="match status" value="1"/>
</dbReference>
<dbReference type="InterPro" id="IPR000477">
    <property type="entry name" value="RT_dom"/>
</dbReference>
<evidence type="ECO:0000313" key="2">
    <source>
        <dbReference type="Proteomes" id="UP000046392"/>
    </source>
</evidence>
<evidence type="ECO:0000259" key="1">
    <source>
        <dbReference type="PROSITE" id="PS50878"/>
    </source>
</evidence>
<dbReference type="STRING" id="174720.A0A0N5BI42"/>
<dbReference type="InterPro" id="IPR043502">
    <property type="entry name" value="DNA/RNA_pol_sf"/>
</dbReference>
<dbReference type="Gene3D" id="3.10.10.10">
    <property type="entry name" value="HIV Type 1 Reverse Transcriptase, subunit A, domain 1"/>
    <property type="match status" value="1"/>
</dbReference>
<dbReference type="SUPFAM" id="SSF56672">
    <property type="entry name" value="DNA/RNA polymerases"/>
    <property type="match status" value="1"/>
</dbReference>
<name>A0A0N5BI42_STREA</name>
<dbReference type="Pfam" id="PF00078">
    <property type="entry name" value="RVT_1"/>
    <property type="match status" value="1"/>
</dbReference>
<dbReference type="PANTHER" id="PTHR33064:SF37">
    <property type="entry name" value="RIBONUCLEASE H"/>
    <property type="match status" value="1"/>
</dbReference>
<organism evidence="2 3">
    <name type="scientific">Strongyloides papillosus</name>
    <name type="common">Intestinal threadworm</name>
    <dbReference type="NCBI Taxonomy" id="174720"/>
    <lineage>
        <taxon>Eukaryota</taxon>
        <taxon>Metazoa</taxon>
        <taxon>Ecdysozoa</taxon>
        <taxon>Nematoda</taxon>
        <taxon>Chromadorea</taxon>
        <taxon>Rhabditida</taxon>
        <taxon>Tylenchina</taxon>
        <taxon>Panagrolaimomorpha</taxon>
        <taxon>Strongyloidoidea</taxon>
        <taxon>Strongyloididae</taxon>
        <taxon>Strongyloides</taxon>
    </lineage>
</organism>
<dbReference type="AlphaFoldDB" id="A0A0N5BI42"/>
<evidence type="ECO:0000313" key="3">
    <source>
        <dbReference type="WBParaSite" id="SPAL_0000562600.1"/>
    </source>
</evidence>
<dbReference type="Gene3D" id="3.30.70.270">
    <property type="match status" value="1"/>
</dbReference>
<reference evidence="3" key="1">
    <citation type="submission" date="2017-02" db="UniProtKB">
        <authorList>
            <consortium name="WormBaseParasite"/>
        </authorList>
    </citation>
    <scope>IDENTIFICATION</scope>
</reference>
<dbReference type="PROSITE" id="PS50878">
    <property type="entry name" value="RT_POL"/>
    <property type="match status" value="1"/>
</dbReference>
<dbReference type="WBParaSite" id="SPAL_0000562600.1">
    <property type="protein sequence ID" value="SPAL_0000562600.1"/>
    <property type="gene ID" value="SPAL_0000562600"/>
</dbReference>
<dbReference type="Proteomes" id="UP000046392">
    <property type="component" value="Unplaced"/>
</dbReference>
<feature type="domain" description="Reverse transcriptase" evidence="1">
    <location>
        <begin position="1"/>
        <end position="96"/>
    </location>
</feature>
<protein>
    <submittedName>
        <fullName evidence="3">Reverse transcriptase domain-containing protein</fullName>
    </submittedName>
</protein>
<dbReference type="InterPro" id="IPR043128">
    <property type="entry name" value="Rev_trsase/Diguanyl_cyclase"/>
</dbReference>